<evidence type="ECO:0000313" key="2">
    <source>
        <dbReference type="EMBL" id="CAH0994128.1"/>
    </source>
</evidence>
<dbReference type="Proteomes" id="UP000837932">
    <property type="component" value="Unassembled WGS sequence"/>
</dbReference>
<keyword evidence="1" id="KW-0812">Transmembrane</keyword>
<sequence>MFGYQYPTWYAIAFFAILMLSAFAVGKWLVKKDRDYDGF</sequence>
<keyword evidence="1" id="KW-1133">Transmembrane helix</keyword>
<protein>
    <submittedName>
        <fullName evidence="2">Uncharacterized protein</fullName>
    </submittedName>
</protein>
<proteinExistence type="predicted"/>
<accession>A0ABN8ERH3</accession>
<evidence type="ECO:0000256" key="1">
    <source>
        <dbReference type="SAM" id="Phobius"/>
    </source>
</evidence>
<organism evidence="2 3">
    <name type="scientific">Emticicia aquatica</name>
    <dbReference type="NCBI Taxonomy" id="1681835"/>
    <lineage>
        <taxon>Bacteria</taxon>
        <taxon>Pseudomonadati</taxon>
        <taxon>Bacteroidota</taxon>
        <taxon>Cytophagia</taxon>
        <taxon>Cytophagales</taxon>
        <taxon>Leadbetterellaceae</taxon>
        <taxon>Emticicia</taxon>
    </lineage>
</organism>
<gene>
    <name evidence="2" type="ORF">EMA8858_00235</name>
</gene>
<evidence type="ECO:0000313" key="3">
    <source>
        <dbReference type="Proteomes" id="UP000837932"/>
    </source>
</evidence>
<feature type="transmembrane region" description="Helical" evidence="1">
    <location>
        <begin position="6"/>
        <end position="30"/>
    </location>
</feature>
<name>A0ABN8ERH3_9BACT</name>
<dbReference type="EMBL" id="CAKLPY010000001">
    <property type="protein sequence ID" value="CAH0994128.1"/>
    <property type="molecule type" value="Genomic_DNA"/>
</dbReference>
<comment type="caution">
    <text evidence="2">The sequence shown here is derived from an EMBL/GenBank/DDBJ whole genome shotgun (WGS) entry which is preliminary data.</text>
</comment>
<reference evidence="2" key="1">
    <citation type="submission" date="2021-12" db="EMBL/GenBank/DDBJ databases">
        <authorList>
            <person name="Rodrigo-Torres L."/>
            <person name="Arahal R. D."/>
            <person name="Lucena T."/>
        </authorList>
    </citation>
    <scope>NUCLEOTIDE SEQUENCE</scope>
    <source>
        <strain evidence="2">CECT 8858</strain>
    </source>
</reference>
<keyword evidence="3" id="KW-1185">Reference proteome</keyword>
<keyword evidence="1" id="KW-0472">Membrane</keyword>